<dbReference type="PANTHER" id="PTHR47717:SF1">
    <property type="entry name" value="PEPTIDYL-PROLYL CIS-TRANS ISOMERASE FKBP19, CHLOROPLASTIC"/>
    <property type="match status" value="1"/>
</dbReference>
<dbReference type="EMBL" id="HBKO01002539">
    <property type="protein sequence ID" value="CAE2195934.1"/>
    <property type="molecule type" value="Transcribed_RNA"/>
</dbReference>
<dbReference type="GO" id="GO:0009579">
    <property type="term" value="C:thylakoid"/>
    <property type="evidence" value="ECO:0007669"/>
    <property type="project" value="TreeGrafter"/>
</dbReference>
<name>A0A7S4HDP8_9EUKA</name>
<dbReference type="SUPFAM" id="SSF54534">
    <property type="entry name" value="FKBP-like"/>
    <property type="match status" value="1"/>
</dbReference>
<dbReference type="InterPro" id="IPR001179">
    <property type="entry name" value="PPIase_FKBP_dom"/>
</dbReference>
<evidence type="ECO:0000313" key="3">
    <source>
        <dbReference type="EMBL" id="CAE2195934.1"/>
    </source>
</evidence>
<evidence type="ECO:0000256" key="1">
    <source>
        <dbReference type="PROSITE-ProRule" id="PRU00277"/>
    </source>
</evidence>
<keyword evidence="1" id="KW-0413">Isomerase</keyword>
<dbReference type="InterPro" id="IPR044208">
    <property type="entry name" value="FKBP19-like"/>
</dbReference>
<sequence length="214" mass="23216">MRLPGRSPGGERRAIVQHLLASMPALLLPSLPAIADSKTYTQQPALAGKDYGKTAMSYSDFTAGTNGLLFKDGKPGTGQTPAAGDRVVIDWTGYTIGYFGRPFETKKLRELDAKMEEFLRFELGSGVMIPALEQGVVGMQEGGVRQLVVPPALGYPEDDPSHERVGPKPTTFSGQRALNFVLQNTELIDKTLLFNIKLVRVDKPGQNGWKRGAA</sequence>
<keyword evidence="1" id="KW-0697">Rotamase</keyword>
<dbReference type="EC" id="5.2.1.8" evidence="1"/>
<dbReference type="GO" id="GO:0009507">
    <property type="term" value="C:chloroplast"/>
    <property type="evidence" value="ECO:0007669"/>
    <property type="project" value="TreeGrafter"/>
</dbReference>
<reference evidence="3" key="1">
    <citation type="submission" date="2021-01" db="EMBL/GenBank/DDBJ databases">
        <authorList>
            <person name="Corre E."/>
            <person name="Pelletier E."/>
            <person name="Niang G."/>
            <person name="Scheremetjew M."/>
            <person name="Finn R."/>
            <person name="Kale V."/>
            <person name="Holt S."/>
            <person name="Cochrane G."/>
            <person name="Meng A."/>
            <person name="Brown T."/>
            <person name="Cohen L."/>
        </authorList>
    </citation>
    <scope>NUCLEOTIDE SEQUENCE</scope>
    <source>
        <strain evidence="3">UIO037</strain>
    </source>
</reference>
<feature type="domain" description="PPIase FKBP-type" evidence="2">
    <location>
        <begin position="84"/>
        <end position="202"/>
    </location>
</feature>
<dbReference type="PROSITE" id="PS50059">
    <property type="entry name" value="FKBP_PPIASE"/>
    <property type="match status" value="1"/>
</dbReference>
<dbReference type="GO" id="GO:0003755">
    <property type="term" value="F:peptidyl-prolyl cis-trans isomerase activity"/>
    <property type="evidence" value="ECO:0007669"/>
    <property type="project" value="UniProtKB-KW"/>
</dbReference>
<dbReference type="Pfam" id="PF00254">
    <property type="entry name" value="FKBP_C"/>
    <property type="match status" value="1"/>
</dbReference>
<organism evidence="3">
    <name type="scientific">Prymnesium polylepis</name>
    <dbReference type="NCBI Taxonomy" id="72548"/>
    <lineage>
        <taxon>Eukaryota</taxon>
        <taxon>Haptista</taxon>
        <taxon>Haptophyta</taxon>
        <taxon>Prymnesiophyceae</taxon>
        <taxon>Prymnesiales</taxon>
        <taxon>Prymnesiaceae</taxon>
        <taxon>Prymnesium</taxon>
    </lineage>
</organism>
<accession>A0A7S4HDP8</accession>
<dbReference type="InterPro" id="IPR046357">
    <property type="entry name" value="PPIase_dom_sf"/>
</dbReference>
<proteinExistence type="predicted"/>
<dbReference type="PANTHER" id="PTHR47717">
    <property type="entry name" value="PEPTIDYL-PROLYL CIS-TRANS ISOMERASE FKBP19, CHLOROPLASTIC"/>
    <property type="match status" value="1"/>
</dbReference>
<evidence type="ECO:0000259" key="2">
    <source>
        <dbReference type="PROSITE" id="PS50059"/>
    </source>
</evidence>
<protein>
    <recommendedName>
        <fullName evidence="1">peptidylprolyl isomerase</fullName>
        <ecNumber evidence="1">5.2.1.8</ecNumber>
    </recommendedName>
</protein>
<gene>
    <name evidence="3" type="ORF">CPOL0286_LOCUS1288</name>
</gene>
<comment type="catalytic activity">
    <reaction evidence="1">
        <text>[protein]-peptidylproline (omega=180) = [protein]-peptidylproline (omega=0)</text>
        <dbReference type="Rhea" id="RHEA:16237"/>
        <dbReference type="Rhea" id="RHEA-COMP:10747"/>
        <dbReference type="Rhea" id="RHEA-COMP:10748"/>
        <dbReference type="ChEBI" id="CHEBI:83833"/>
        <dbReference type="ChEBI" id="CHEBI:83834"/>
        <dbReference type="EC" id="5.2.1.8"/>
    </reaction>
</comment>
<dbReference type="AlphaFoldDB" id="A0A7S4HDP8"/>
<dbReference type="Gene3D" id="3.10.50.40">
    <property type="match status" value="1"/>
</dbReference>